<proteinExistence type="predicted"/>
<protein>
    <submittedName>
        <fullName evidence="2">Uncharacterized protein</fullName>
    </submittedName>
</protein>
<feature type="transmembrane region" description="Helical" evidence="1">
    <location>
        <begin position="220"/>
        <end position="238"/>
    </location>
</feature>
<keyword evidence="3" id="KW-1185">Reference proteome</keyword>
<reference evidence="2" key="2">
    <citation type="submission" date="2024-05" db="EMBL/GenBank/DDBJ databases">
        <title>Rhodohalobacter halophilus gen. nov., sp. nov., a moderately halophilic member of the family Balneolaceae.</title>
        <authorList>
            <person name="Xia J."/>
        </authorList>
    </citation>
    <scope>NUCLEOTIDE SEQUENCE</scope>
    <source>
        <strain evidence="2">WB101</strain>
    </source>
</reference>
<sequence>MALLSYSQSKEIDDATQFIELYEQEYDELIYTLPEFERTDWIIKKDSLSNEYLKFYSEELDPRKKYYENPESKGIYAKLFINSTNDFKLNGWSTIYYRLGNYVINKSLDDDIEPLIQKLKSKFNLYSPNNSRSELSNLYSRYKDIEIKIQRVAEEPEVKYYHWFEPGNFLIQTKSISKEKFEIRNYYKAYNNLASLQDSLKTINKDLNIYDYTFVKDRNWLINLFTQIAILLILIPSLMHNYSLSIRGPVIKSMILLSLIISVLLILISPFTFLNIAVQSLIPGGFAAWYFILNQGQESIEE</sequence>
<evidence type="ECO:0000256" key="1">
    <source>
        <dbReference type="SAM" id="Phobius"/>
    </source>
</evidence>
<comment type="caution">
    <text evidence="2">The sequence shown here is derived from an EMBL/GenBank/DDBJ whole genome shotgun (WGS) entry which is preliminary data.</text>
</comment>
<keyword evidence="1" id="KW-0812">Transmembrane</keyword>
<organism evidence="2 3">
    <name type="scientific">Rhodohalobacter sulfatireducens</name>
    <dbReference type="NCBI Taxonomy" id="2911366"/>
    <lineage>
        <taxon>Bacteria</taxon>
        <taxon>Pseudomonadati</taxon>
        <taxon>Balneolota</taxon>
        <taxon>Balneolia</taxon>
        <taxon>Balneolales</taxon>
        <taxon>Balneolaceae</taxon>
        <taxon>Rhodohalobacter</taxon>
    </lineage>
</organism>
<dbReference type="EMBL" id="JAKLWS010000003">
    <property type="protein sequence ID" value="MCG2587761.1"/>
    <property type="molecule type" value="Genomic_DNA"/>
</dbReference>
<feature type="transmembrane region" description="Helical" evidence="1">
    <location>
        <begin position="250"/>
        <end position="268"/>
    </location>
</feature>
<dbReference type="Proteomes" id="UP001165366">
    <property type="component" value="Unassembled WGS sequence"/>
</dbReference>
<reference evidence="2" key="1">
    <citation type="submission" date="2022-01" db="EMBL/GenBank/DDBJ databases">
        <authorList>
            <person name="Wang Y."/>
        </authorList>
    </citation>
    <scope>NUCLEOTIDE SEQUENCE</scope>
    <source>
        <strain evidence="2">WB101</strain>
    </source>
</reference>
<gene>
    <name evidence="2" type="ORF">L6773_04245</name>
</gene>
<keyword evidence="1" id="KW-0472">Membrane</keyword>
<accession>A0ABS9KA76</accession>
<keyword evidence="1" id="KW-1133">Transmembrane helix</keyword>
<name>A0ABS9KA76_9BACT</name>
<evidence type="ECO:0000313" key="2">
    <source>
        <dbReference type="EMBL" id="MCG2587761.1"/>
    </source>
</evidence>
<evidence type="ECO:0000313" key="3">
    <source>
        <dbReference type="Proteomes" id="UP001165366"/>
    </source>
</evidence>